<dbReference type="Proteomes" id="UP000527616">
    <property type="component" value="Unassembled WGS sequence"/>
</dbReference>
<protein>
    <submittedName>
        <fullName evidence="12">CPA1 family monovalent cation:H+ antiporter</fullName>
    </submittedName>
</protein>
<evidence type="ECO:0000256" key="6">
    <source>
        <dbReference type="ARBA" id="ARBA00023053"/>
    </source>
</evidence>
<keyword evidence="8 10" id="KW-0472">Membrane</keyword>
<dbReference type="GO" id="GO:0015386">
    <property type="term" value="F:potassium:proton antiporter activity"/>
    <property type="evidence" value="ECO:0007669"/>
    <property type="project" value="TreeGrafter"/>
</dbReference>
<evidence type="ECO:0000256" key="1">
    <source>
        <dbReference type="ARBA" id="ARBA00004651"/>
    </source>
</evidence>
<dbReference type="Gene3D" id="3.30.40.10">
    <property type="entry name" value="Zinc/RING finger domain, C3HC4 (zinc finger)"/>
    <property type="match status" value="1"/>
</dbReference>
<keyword evidence="5 10" id="KW-1133">Transmembrane helix</keyword>
<evidence type="ECO:0000256" key="4">
    <source>
        <dbReference type="ARBA" id="ARBA00022692"/>
    </source>
</evidence>
<evidence type="ECO:0000256" key="9">
    <source>
        <dbReference type="ARBA" id="ARBA00023201"/>
    </source>
</evidence>
<keyword evidence="3 10" id="KW-1003">Cell membrane</keyword>
<comment type="similarity">
    <text evidence="10">Belongs to the monovalent cation:proton antiporter 1 (CPA1) transporter (TC 2.A.36) family.</text>
</comment>
<feature type="transmembrane region" description="Helical" evidence="10">
    <location>
        <begin position="6"/>
        <end position="21"/>
    </location>
</feature>
<dbReference type="InterPro" id="IPR013083">
    <property type="entry name" value="Znf_RING/FYVE/PHD"/>
</dbReference>
<evidence type="ECO:0000259" key="11">
    <source>
        <dbReference type="PROSITE" id="PS50271"/>
    </source>
</evidence>
<dbReference type="Pfam" id="PF02148">
    <property type="entry name" value="zf-UBP"/>
    <property type="match status" value="1"/>
</dbReference>
<evidence type="ECO:0000256" key="3">
    <source>
        <dbReference type="ARBA" id="ARBA00022475"/>
    </source>
</evidence>
<dbReference type="GO" id="GO:0098719">
    <property type="term" value="P:sodium ion import across plasma membrane"/>
    <property type="evidence" value="ECO:0007669"/>
    <property type="project" value="TreeGrafter"/>
</dbReference>
<dbReference type="GO" id="GO:0051453">
    <property type="term" value="P:regulation of intracellular pH"/>
    <property type="evidence" value="ECO:0007669"/>
    <property type="project" value="TreeGrafter"/>
</dbReference>
<keyword evidence="7 10" id="KW-0406">Ion transport</keyword>
<dbReference type="PANTHER" id="PTHR10110">
    <property type="entry name" value="SODIUM/HYDROGEN EXCHANGER"/>
    <property type="match status" value="1"/>
</dbReference>
<feature type="transmembrane region" description="Helical" evidence="10">
    <location>
        <begin position="177"/>
        <end position="197"/>
    </location>
</feature>
<dbReference type="EMBL" id="JACBZS010000001">
    <property type="protein sequence ID" value="NYI71149.1"/>
    <property type="molecule type" value="Genomic_DNA"/>
</dbReference>
<keyword evidence="10" id="KW-0050">Antiport</keyword>
<dbReference type="Gene3D" id="6.10.140.1330">
    <property type="match status" value="1"/>
</dbReference>
<feature type="transmembrane region" description="Helical" evidence="10">
    <location>
        <begin position="366"/>
        <end position="386"/>
    </location>
</feature>
<feature type="transmembrane region" description="Helical" evidence="10">
    <location>
        <begin position="83"/>
        <end position="106"/>
    </location>
</feature>
<evidence type="ECO:0000256" key="7">
    <source>
        <dbReference type="ARBA" id="ARBA00023065"/>
    </source>
</evidence>
<dbReference type="PROSITE" id="PS50271">
    <property type="entry name" value="ZF_UBP"/>
    <property type="match status" value="1"/>
</dbReference>
<proteinExistence type="inferred from homology"/>
<dbReference type="PANTHER" id="PTHR10110:SF86">
    <property type="entry name" value="SODIUM_HYDROGEN EXCHANGER 7"/>
    <property type="match status" value="1"/>
</dbReference>
<keyword evidence="13" id="KW-1185">Reference proteome</keyword>
<dbReference type="GO" id="GO:0005886">
    <property type="term" value="C:plasma membrane"/>
    <property type="evidence" value="ECO:0007669"/>
    <property type="project" value="UniProtKB-SubCell"/>
</dbReference>
<evidence type="ECO:0000256" key="5">
    <source>
        <dbReference type="ARBA" id="ARBA00022989"/>
    </source>
</evidence>
<feature type="transmembrane region" description="Helical" evidence="10">
    <location>
        <begin position="28"/>
        <end position="46"/>
    </location>
</feature>
<evidence type="ECO:0000256" key="8">
    <source>
        <dbReference type="ARBA" id="ARBA00023136"/>
    </source>
</evidence>
<dbReference type="InterPro" id="IPR018422">
    <property type="entry name" value="Cation/H_exchanger_CPA1"/>
</dbReference>
<feature type="transmembrane region" description="Helical" evidence="10">
    <location>
        <begin position="333"/>
        <end position="354"/>
    </location>
</feature>
<feature type="transmembrane region" description="Helical" evidence="10">
    <location>
        <begin position="299"/>
        <end position="321"/>
    </location>
</feature>
<reference evidence="12 13" key="1">
    <citation type="submission" date="2020-07" db="EMBL/GenBank/DDBJ databases">
        <title>Sequencing the genomes of 1000 actinobacteria strains.</title>
        <authorList>
            <person name="Klenk H.-P."/>
        </authorList>
    </citation>
    <scope>NUCLEOTIDE SEQUENCE [LARGE SCALE GENOMIC DNA]</scope>
    <source>
        <strain evidence="12 13">DSM 103164</strain>
    </source>
</reference>
<comment type="caution">
    <text evidence="12">The sequence shown here is derived from an EMBL/GenBank/DDBJ whole genome shotgun (WGS) entry which is preliminary data.</text>
</comment>
<organism evidence="12 13">
    <name type="scientific">Naumannella cuiyingiana</name>
    <dbReference type="NCBI Taxonomy" id="1347891"/>
    <lineage>
        <taxon>Bacteria</taxon>
        <taxon>Bacillati</taxon>
        <taxon>Actinomycetota</taxon>
        <taxon>Actinomycetes</taxon>
        <taxon>Propionibacteriales</taxon>
        <taxon>Propionibacteriaceae</taxon>
        <taxon>Naumannella</taxon>
    </lineage>
</organism>
<dbReference type="GO" id="GO:0015385">
    <property type="term" value="F:sodium:proton antiporter activity"/>
    <property type="evidence" value="ECO:0007669"/>
    <property type="project" value="InterPro"/>
</dbReference>
<feature type="transmembrane region" description="Helical" evidence="10">
    <location>
        <begin position="52"/>
        <end position="71"/>
    </location>
</feature>
<dbReference type="InterPro" id="IPR004705">
    <property type="entry name" value="Cation/H_exchanger_CPA1_bac"/>
</dbReference>
<dbReference type="InterPro" id="IPR001607">
    <property type="entry name" value="Znf_UBP"/>
</dbReference>
<dbReference type="GO" id="GO:0008270">
    <property type="term" value="F:zinc ion binding"/>
    <property type="evidence" value="ECO:0007669"/>
    <property type="project" value="InterPro"/>
</dbReference>
<sequence length="613" mass="66068">MENLPYLIAVVVAVLVTARLARAIALPAPLLLVAVGVIASYVPFVPQEPLDAELVLVGLLPPLLYAAARQSSLIELKNERWKIAFLSVGMTLFTTIGIGLLAWWLLPIPLPAGLALGAIVAPPDAVAASAIGRRIGLPRRVVTWLEGESLFNDATALVALRTAIVALSATVSPGEVALDFVIAAGGGIAIGVILAIVINRVLRVVRDPVSTTAITLITPYLAYLPAEAVEASGVVAVVVTGVIVAHQAPRVQSAAARTSTRVNWATIQFLLENAVFLLIGLQARWIIDAVIVSPTSTVGAIEFALIALVAVFVLRPIWNLIGWPLLTRGERIPMSYLVITSWAGMRGVVTLAAALTLPADTPLREVLILTAMVVTAGTLGLQSLTLPALARRLGVRGPDPREDALQEAILTQHATDRGIAALDATDDIDDEIRQNLRNLAERRSHIAWEQLADPDGEYETPSEAYRRVRMKMLDAEREELLRLRTTDGTDQEAVKNVLAGLDLEETALEVAQVRHARRSRELETEPPGGDCAELRAAPHTVAPDHPETCPDCERDGTNPVQLRICLACGHVGCCDSSVGRHATRHFEETGHPVMRSFEPGESWRWCYRHRITG</sequence>
<name>A0A7Z0IL07_9ACTN</name>
<keyword evidence="4 10" id="KW-0812">Transmembrane</keyword>
<comment type="caution">
    <text evidence="10">Lacks conserved residue(s) required for the propagation of feature annotation.</text>
</comment>
<feature type="transmembrane region" description="Helical" evidence="10">
    <location>
        <begin position="269"/>
        <end position="287"/>
    </location>
</feature>
<feature type="domain" description="UBP-type" evidence="11">
    <location>
        <begin position="529"/>
        <end position="613"/>
    </location>
</feature>
<keyword evidence="9 10" id="KW-0739">Sodium transport</keyword>
<evidence type="ECO:0000313" key="13">
    <source>
        <dbReference type="Proteomes" id="UP000527616"/>
    </source>
</evidence>
<dbReference type="InterPro" id="IPR006153">
    <property type="entry name" value="Cation/H_exchanger_TM"/>
</dbReference>
<comment type="subcellular location">
    <subcellularLocation>
        <location evidence="1 10">Cell membrane</location>
        <topology evidence="1 10">Multi-pass membrane protein</topology>
    </subcellularLocation>
</comment>
<keyword evidence="6 10" id="KW-0915">Sodium</keyword>
<evidence type="ECO:0000256" key="10">
    <source>
        <dbReference type="RuleBase" id="RU366002"/>
    </source>
</evidence>
<comment type="function">
    <text evidence="10">Na(+)/H(+) antiporter that extrudes sodium in exchange for external protons.</text>
</comment>
<dbReference type="Pfam" id="PF00999">
    <property type="entry name" value="Na_H_Exchanger"/>
    <property type="match status" value="1"/>
</dbReference>
<dbReference type="AlphaFoldDB" id="A0A7Z0IL07"/>
<gene>
    <name evidence="12" type="ORF">GGQ54_001709</name>
</gene>
<dbReference type="RefSeq" id="WP_179445014.1">
    <property type="nucleotide sequence ID" value="NZ_JACBZS010000001.1"/>
</dbReference>
<accession>A0A7Z0IL07</accession>
<dbReference type="SUPFAM" id="SSF57850">
    <property type="entry name" value="RING/U-box"/>
    <property type="match status" value="1"/>
</dbReference>
<keyword evidence="2 10" id="KW-0813">Transport</keyword>
<evidence type="ECO:0000313" key="12">
    <source>
        <dbReference type="EMBL" id="NYI71149.1"/>
    </source>
</evidence>
<evidence type="ECO:0000256" key="2">
    <source>
        <dbReference type="ARBA" id="ARBA00022448"/>
    </source>
</evidence>
<dbReference type="NCBIfam" id="TIGR00831">
    <property type="entry name" value="a_cpa1"/>
    <property type="match status" value="1"/>
</dbReference>